<gene>
    <name evidence="2" type="ORF">SAMN02745166_00855</name>
</gene>
<dbReference type="STRING" id="48467.SAMN02745166_00855"/>
<organism evidence="2 3">
    <name type="scientific">Prosthecobacter debontii</name>
    <dbReference type="NCBI Taxonomy" id="48467"/>
    <lineage>
        <taxon>Bacteria</taxon>
        <taxon>Pseudomonadati</taxon>
        <taxon>Verrucomicrobiota</taxon>
        <taxon>Verrucomicrobiia</taxon>
        <taxon>Verrucomicrobiales</taxon>
        <taxon>Verrucomicrobiaceae</taxon>
        <taxon>Prosthecobacter</taxon>
    </lineage>
</organism>
<keyword evidence="1" id="KW-0732">Signal</keyword>
<evidence type="ECO:0000313" key="3">
    <source>
        <dbReference type="Proteomes" id="UP000190774"/>
    </source>
</evidence>
<keyword evidence="3" id="KW-1185">Reference proteome</keyword>
<name>A0A1T4WXV5_9BACT</name>
<evidence type="ECO:0000256" key="1">
    <source>
        <dbReference type="SAM" id="SignalP"/>
    </source>
</evidence>
<dbReference type="EMBL" id="FUYE01000002">
    <property type="protein sequence ID" value="SKA82069.1"/>
    <property type="molecule type" value="Genomic_DNA"/>
</dbReference>
<protein>
    <submittedName>
        <fullName evidence="2">Uncharacterized protein</fullName>
    </submittedName>
</protein>
<feature type="signal peptide" evidence="1">
    <location>
        <begin position="1"/>
        <end position="19"/>
    </location>
</feature>
<proteinExistence type="predicted"/>
<sequence length="395" mass="42973">MFCALPKRVWMLLAPACLWLTGCQLPEDAMTVRRAESAGSGTLFAGAGELNVPIRASSINDVARMLAGMEAYGGQSGFAAVRDSSAWPHHQRQMEALWRRHELGRGQKVRAWAAQEISDLQHNRALFYPFSGPDYLFAHELFPSAETYILCGLEPAEPLPDLRTLSPGDVALGLYGLRTSLSSIMDAGYFVTKDMRNDFQATRFRGTLPVLLVFLARTGATVESVDIVTLDGSGTPVLTVAAGGSAPGLMIRFRNGVGGMKRLFYFRQDLSNGSTRLGGAFLTFVAKQGYPPALVKSASYLMHDSGFSNIRSYLVRSTSGLVQDPSGVPYRDLVNAGLSVDLYGRYQGTLGIFSQQQPDLMSAYSSGGHRVQAVDFGFGYLYNSSSTSIMVARRR</sequence>
<accession>A0A1T4WXV5</accession>
<dbReference type="AlphaFoldDB" id="A0A1T4WXV5"/>
<feature type="chain" id="PRO_5010529112" evidence="1">
    <location>
        <begin position="20"/>
        <end position="395"/>
    </location>
</feature>
<evidence type="ECO:0000313" key="2">
    <source>
        <dbReference type="EMBL" id="SKA82069.1"/>
    </source>
</evidence>
<dbReference type="PROSITE" id="PS51257">
    <property type="entry name" value="PROKAR_LIPOPROTEIN"/>
    <property type="match status" value="1"/>
</dbReference>
<reference evidence="3" key="1">
    <citation type="submission" date="2017-02" db="EMBL/GenBank/DDBJ databases">
        <authorList>
            <person name="Varghese N."/>
            <person name="Submissions S."/>
        </authorList>
    </citation>
    <scope>NUCLEOTIDE SEQUENCE [LARGE SCALE GENOMIC DNA]</scope>
    <source>
        <strain evidence="3">ATCC 700200</strain>
    </source>
</reference>
<dbReference type="Proteomes" id="UP000190774">
    <property type="component" value="Unassembled WGS sequence"/>
</dbReference>